<keyword evidence="8" id="KW-1185">Reference proteome</keyword>
<dbReference type="InterPro" id="IPR059067">
    <property type="entry name" value="Znf_ribbon_CLPX-like"/>
</dbReference>
<evidence type="ECO:0000313" key="7">
    <source>
        <dbReference type="EMBL" id="KAK0177813.1"/>
    </source>
</evidence>
<dbReference type="InterPro" id="IPR027417">
    <property type="entry name" value="P-loop_NTPase"/>
</dbReference>
<dbReference type="InterPro" id="IPR050052">
    <property type="entry name" value="ATP-dep_Clp_protease_ClpX"/>
</dbReference>
<proteinExistence type="predicted"/>
<feature type="compositionally biased region" description="Gly residues" evidence="5">
    <location>
        <begin position="60"/>
        <end position="74"/>
    </location>
</feature>
<dbReference type="PANTHER" id="PTHR48102:SF7">
    <property type="entry name" value="ATP-DEPENDENT CLP PROTEASE ATP-BINDING SUBUNIT CLPX-LIKE, MITOCHONDRIAL"/>
    <property type="match status" value="1"/>
</dbReference>
<sequence>MSCIRCCLYNTRSLVSTNHVVNHVHKIVRVVATRSLATTCVLSKVPSEPTPPSKDINGGATTGGGVSTGGSGGGKKNTLTCPKCGDPCTHVETFVSSTRFVKCEKCHHFFVVLSEIDSKRSLKEATRTEDTNKQGFYRKPPPPPKKIFEYLNKHVIGQEYAKKVLSVAVYNHYKRIHNNLPPQNLVQANVNTTTVGPQELNHPFTHRDLLHVSNIGNPLGVGFQHAPGANEQQQKISSGQSVPGSDILDSKQHQLKLEKSNILLLGPTGSGKTLLAQTIAQCLDVPFAICDCTTLTQAGYVGEDIESVIAKLLQDANYIVDRAQMGIVFLDEVDKIGAVPGIHQLRDVGGEGVQQGMLKMLEGTIVNVPERNSSRKLRGDTLQVDTTNILFVASGAYNGLDRLVSRRKNEKYLGFGAAPSSENPGRRAATLADVANMSPSTEDDNKEKDVLLRQVEARDLIDFGMIPEFVGRFPILVPFHTLDRAMLVRILTEPSNAMVPQYQMLFSMDKVDLTFADEALEAIAALAMERKTGARGLRAIMESLLLEPMFDVPGSDVLSVHVTEACVQGTEKPQYIRRTESTEDEPQQAQHVNN</sequence>
<dbReference type="Pfam" id="PF26040">
    <property type="entry name" value="Zn_ribbon_CLPX_N"/>
    <property type="match status" value="1"/>
</dbReference>
<evidence type="ECO:0000259" key="6">
    <source>
        <dbReference type="PROSITE" id="PS51902"/>
    </source>
</evidence>
<dbReference type="Pfam" id="PF07724">
    <property type="entry name" value="AAA_2"/>
    <property type="match status" value="1"/>
</dbReference>
<comment type="caution">
    <text evidence="7">The sequence shown here is derived from an EMBL/GenBank/DDBJ whole genome shotgun (WGS) entry which is preliminary data.</text>
</comment>
<dbReference type="PROSITE" id="PS51902">
    <property type="entry name" value="CLPX_ZB"/>
    <property type="match status" value="1"/>
</dbReference>
<feature type="region of interest" description="Disordered" evidence="5">
    <location>
        <begin position="46"/>
        <end position="74"/>
    </location>
</feature>
<dbReference type="InterPro" id="IPR019489">
    <property type="entry name" value="Clp_ATPase_C"/>
</dbReference>
<dbReference type="FunFam" id="3.40.50.300:FF:000378">
    <property type="entry name" value="ATP-dependent Clp protease ATP-binding subunit clpX-like, mitochondrial"/>
    <property type="match status" value="1"/>
</dbReference>
<dbReference type="PANTHER" id="PTHR48102">
    <property type="entry name" value="ATP-DEPENDENT CLP PROTEASE ATP-BINDING SUBUNIT CLPX-LIKE, MITOCHONDRIAL-RELATED"/>
    <property type="match status" value="1"/>
</dbReference>
<dbReference type="SMART" id="SM01086">
    <property type="entry name" value="ClpB_D2-small"/>
    <property type="match status" value="1"/>
</dbReference>
<name>A0AA39FY14_9HYME</name>
<protein>
    <recommendedName>
        <fullName evidence="6">ClpX-type ZB domain-containing protein</fullName>
    </recommendedName>
</protein>
<evidence type="ECO:0000256" key="3">
    <source>
        <dbReference type="ARBA" id="ARBA00022833"/>
    </source>
</evidence>
<organism evidence="7 8">
    <name type="scientific">Microctonus aethiopoides</name>
    <dbReference type="NCBI Taxonomy" id="144406"/>
    <lineage>
        <taxon>Eukaryota</taxon>
        <taxon>Metazoa</taxon>
        <taxon>Ecdysozoa</taxon>
        <taxon>Arthropoda</taxon>
        <taxon>Hexapoda</taxon>
        <taxon>Insecta</taxon>
        <taxon>Pterygota</taxon>
        <taxon>Neoptera</taxon>
        <taxon>Endopterygota</taxon>
        <taxon>Hymenoptera</taxon>
        <taxon>Apocrita</taxon>
        <taxon>Ichneumonoidea</taxon>
        <taxon>Braconidae</taxon>
        <taxon>Euphorinae</taxon>
        <taxon>Microctonus</taxon>
    </lineage>
</organism>
<evidence type="ECO:0000256" key="2">
    <source>
        <dbReference type="ARBA" id="ARBA00022741"/>
    </source>
</evidence>
<dbReference type="GO" id="GO:0005524">
    <property type="term" value="F:ATP binding"/>
    <property type="evidence" value="ECO:0007669"/>
    <property type="project" value="UniProtKB-KW"/>
</dbReference>
<dbReference type="GO" id="GO:0008270">
    <property type="term" value="F:zinc ion binding"/>
    <property type="evidence" value="ECO:0007669"/>
    <property type="project" value="InterPro"/>
</dbReference>
<evidence type="ECO:0000256" key="5">
    <source>
        <dbReference type="SAM" id="MobiDB-lite"/>
    </source>
</evidence>
<dbReference type="GO" id="GO:0016887">
    <property type="term" value="F:ATP hydrolysis activity"/>
    <property type="evidence" value="ECO:0007669"/>
    <property type="project" value="InterPro"/>
</dbReference>
<dbReference type="InterPro" id="IPR003593">
    <property type="entry name" value="AAA+_ATPase"/>
</dbReference>
<keyword evidence="3" id="KW-0862">Zinc</keyword>
<keyword evidence="1" id="KW-0479">Metal-binding</keyword>
<dbReference type="AlphaFoldDB" id="A0AA39FY14"/>
<dbReference type="Proteomes" id="UP001168990">
    <property type="component" value="Unassembled WGS sequence"/>
</dbReference>
<keyword evidence="4" id="KW-0067">ATP-binding</keyword>
<dbReference type="GO" id="GO:0005759">
    <property type="term" value="C:mitochondrial matrix"/>
    <property type="evidence" value="ECO:0007669"/>
    <property type="project" value="TreeGrafter"/>
</dbReference>
<feature type="domain" description="ClpX-type ZB" evidence="6">
    <location>
        <begin position="68"/>
        <end position="122"/>
    </location>
</feature>
<dbReference type="Gene3D" id="3.40.50.300">
    <property type="entry name" value="P-loop containing nucleotide triphosphate hydrolases"/>
    <property type="match status" value="1"/>
</dbReference>
<dbReference type="InterPro" id="IPR059188">
    <property type="entry name" value="Znf_CLPX-like"/>
</dbReference>
<evidence type="ECO:0000313" key="8">
    <source>
        <dbReference type="Proteomes" id="UP001168990"/>
    </source>
</evidence>
<dbReference type="InterPro" id="IPR003959">
    <property type="entry name" value="ATPase_AAA_core"/>
</dbReference>
<keyword evidence="2" id="KW-0547">Nucleotide-binding</keyword>
<dbReference type="GO" id="GO:0046983">
    <property type="term" value="F:protein dimerization activity"/>
    <property type="evidence" value="ECO:0007669"/>
    <property type="project" value="InterPro"/>
</dbReference>
<evidence type="ECO:0000256" key="1">
    <source>
        <dbReference type="ARBA" id="ARBA00022723"/>
    </source>
</evidence>
<dbReference type="NCBIfam" id="NF003745">
    <property type="entry name" value="PRK05342.1"/>
    <property type="match status" value="1"/>
</dbReference>
<dbReference type="GO" id="GO:0051603">
    <property type="term" value="P:proteolysis involved in protein catabolic process"/>
    <property type="evidence" value="ECO:0007669"/>
    <property type="project" value="TreeGrafter"/>
</dbReference>
<dbReference type="SMART" id="SM00382">
    <property type="entry name" value="AAA"/>
    <property type="match status" value="1"/>
</dbReference>
<evidence type="ECO:0000256" key="4">
    <source>
        <dbReference type="ARBA" id="ARBA00022840"/>
    </source>
</evidence>
<dbReference type="EMBL" id="JAQQBS010000001">
    <property type="protein sequence ID" value="KAK0177813.1"/>
    <property type="molecule type" value="Genomic_DNA"/>
</dbReference>
<dbReference type="Gene3D" id="1.10.8.60">
    <property type="match status" value="1"/>
</dbReference>
<dbReference type="CDD" id="cd19497">
    <property type="entry name" value="RecA-like_ClpX"/>
    <property type="match status" value="1"/>
</dbReference>
<reference evidence="7" key="1">
    <citation type="journal article" date="2023" name="bioRxiv">
        <title>Scaffold-level genome assemblies of two parasitoid biocontrol wasps reveal the parthenogenesis mechanism and an associated novel virus.</title>
        <authorList>
            <person name="Inwood S."/>
            <person name="Skelly J."/>
            <person name="Guhlin J."/>
            <person name="Harrop T."/>
            <person name="Goldson S."/>
            <person name="Dearden P."/>
        </authorList>
    </citation>
    <scope>NUCLEOTIDE SEQUENCE</scope>
    <source>
        <strain evidence="7">Irish</strain>
        <tissue evidence="7">Whole body</tissue>
    </source>
</reference>
<feature type="region of interest" description="Disordered" evidence="5">
    <location>
        <begin position="573"/>
        <end position="594"/>
    </location>
</feature>
<dbReference type="Pfam" id="PF10431">
    <property type="entry name" value="ClpB_D2-small"/>
    <property type="match status" value="1"/>
</dbReference>
<dbReference type="FunFam" id="1.10.8.60:FF:000002">
    <property type="entry name" value="ATP-dependent Clp protease ATP-binding subunit ClpX"/>
    <property type="match status" value="1"/>
</dbReference>
<dbReference type="SUPFAM" id="SSF52540">
    <property type="entry name" value="P-loop containing nucleoside triphosphate hydrolases"/>
    <property type="match status" value="1"/>
</dbReference>
<gene>
    <name evidence="7" type="ORF">PV328_001823</name>
</gene>
<accession>A0AA39FY14</accession>
<reference evidence="7" key="2">
    <citation type="submission" date="2023-03" db="EMBL/GenBank/DDBJ databases">
        <authorList>
            <person name="Inwood S.N."/>
            <person name="Skelly J.G."/>
            <person name="Guhlin J."/>
            <person name="Harrop T.W.R."/>
            <person name="Goldson S.G."/>
            <person name="Dearden P.K."/>
        </authorList>
    </citation>
    <scope>NUCLEOTIDE SEQUENCE</scope>
    <source>
        <strain evidence="7">Irish</strain>
        <tissue evidence="7">Whole body</tissue>
    </source>
</reference>